<keyword evidence="5" id="KW-0378">Hydrolase</keyword>
<dbReference type="GO" id="GO:0046373">
    <property type="term" value="P:L-arabinose metabolic process"/>
    <property type="evidence" value="ECO:0007669"/>
    <property type="project" value="InterPro"/>
</dbReference>
<dbReference type="Gene3D" id="2.60.120.260">
    <property type="entry name" value="Galactose-binding domain-like"/>
    <property type="match status" value="1"/>
</dbReference>
<evidence type="ECO:0000256" key="1">
    <source>
        <dbReference type="ARBA" id="ARBA00001462"/>
    </source>
</evidence>
<evidence type="ECO:0000256" key="2">
    <source>
        <dbReference type="ARBA" id="ARBA00007186"/>
    </source>
</evidence>
<dbReference type="EMBL" id="CAMGYJ010000002">
    <property type="protein sequence ID" value="CAI0374671.1"/>
    <property type="molecule type" value="Genomic_DNA"/>
</dbReference>
<sequence length="672" mass="73902">MANHRWPILLLIVVVLSCSPFFGHGYDFAAPGGGTKTAYLKVDASGNQHPTIPSTLFGVFFEEINHAGAGGLWAELVRNRGFEAGGGVAPSNIYPWNVIGDERAVKVATEPTSCFANNKMALRVDVMCDGASCPAGGAGIVNPGYWGMNIQQGKSYKLVFYLRSIGPVDLTVVLIGFNRTKKLAAQNVFRGAFTGWTKREVVFKPIMSDPNASLAITSSHKTVVWFDQISLMPLDTYKGHGFRADLAQMVADLKPGFIRFPGGCFVEGAWLRNAVRWKETVGPWENRPGHFGDVWNYWTDDGMGLYEFYQFAEDIGALPIWVFNNGISHTDEVDTTMIGPFIQEALDGIQFAVGPVTSTWGGLRAAMGHPKPFDLRYVAVGNEDCGKEHYRGNYLKFYYAIKSVFPNIKVISNCDYTDPSTPTQDPADYYDYHKYTTASDMFRLRHQFDTVPRTGPKAFVSEYAVWREDAGLGSLKAALAEAGFLMGLEKNSDIVEMAAYAPLFVNANDRKWSPDAINFDSYRAYGTPSYWMQTFFSQSNGAALLNATLDGRSSAHLAASAIIRSDPATGNSYLTVKVVNVADDPIDIKIDITGANIDSRFVSKKTEMTYGGDVMAENTFDEPLKIKPVETELKNPSSKMDVKLSAHSLTSFDLLLPKSGSMKQSRKTGVLS</sequence>
<proteinExistence type="inferred from homology"/>
<dbReference type="Pfam" id="PF06964">
    <property type="entry name" value="Alpha-L-AF_C"/>
    <property type="match status" value="1"/>
</dbReference>
<evidence type="ECO:0000256" key="4">
    <source>
        <dbReference type="ARBA" id="ARBA00022729"/>
    </source>
</evidence>
<dbReference type="InterPro" id="IPR008979">
    <property type="entry name" value="Galactose-bd-like_sf"/>
</dbReference>
<accession>A0AAV0GP04</accession>
<reference evidence="9" key="1">
    <citation type="submission" date="2022-08" db="EMBL/GenBank/DDBJ databases">
        <authorList>
            <person name="Gutierrez-Valencia J."/>
        </authorList>
    </citation>
    <scope>NUCLEOTIDE SEQUENCE</scope>
</reference>
<dbReference type="AlphaFoldDB" id="A0AAV0GP04"/>
<evidence type="ECO:0000256" key="6">
    <source>
        <dbReference type="ARBA" id="ARBA00023180"/>
    </source>
</evidence>
<dbReference type="SMART" id="SM00813">
    <property type="entry name" value="Alpha-L-AF_C"/>
    <property type="match status" value="1"/>
</dbReference>
<keyword evidence="4 7" id="KW-0732">Signal</keyword>
<dbReference type="FunFam" id="3.20.20.80:FF:000025">
    <property type="entry name" value="Alpha-L-arabinofuranosidase 1"/>
    <property type="match status" value="1"/>
</dbReference>
<dbReference type="GO" id="GO:0046556">
    <property type="term" value="F:alpha-L-arabinofuranosidase activity"/>
    <property type="evidence" value="ECO:0007669"/>
    <property type="project" value="UniProtKB-EC"/>
</dbReference>
<dbReference type="InterPro" id="IPR010720">
    <property type="entry name" value="Alpha-L-AF_C"/>
</dbReference>
<feature type="signal peptide" evidence="7">
    <location>
        <begin position="1"/>
        <end position="25"/>
    </location>
</feature>
<evidence type="ECO:0000256" key="3">
    <source>
        <dbReference type="ARBA" id="ARBA00012670"/>
    </source>
</evidence>
<dbReference type="InterPro" id="IPR013780">
    <property type="entry name" value="Glyco_hydro_b"/>
</dbReference>
<evidence type="ECO:0000259" key="8">
    <source>
        <dbReference type="SMART" id="SM00813"/>
    </source>
</evidence>
<dbReference type="Gene3D" id="3.20.20.80">
    <property type="entry name" value="Glycosidases"/>
    <property type="match status" value="1"/>
</dbReference>
<dbReference type="PROSITE" id="PS51257">
    <property type="entry name" value="PROKAR_LIPOPROTEIN"/>
    <property type="match status" value="1"/>
</dbReference>
<dbReference type="InterPro" id="IPR055235">
    <property type="entry name" value="ASD1_cat"/>
</dbReference>
<comment type="similarity">
    <text evidence="2">Belongs to the glycosyl hydrolase 51 family.</text>
</comment>
<name>A0AAV0GP04_9ROSI</name>
<protein>
    <recommendedName>
        <fullName evidence="3">non-reducing end alpha-L-arabinofuranosidase</fullName>
        <ecNumber evidence="3">3.2.1.55</ecNumber>
    </recommendedName>
</protein>
<dbReference type="EC" id="3.2.1.55" evidence="3"/>
<dbReference type="Proteomes" id="UP001154282">
    <property type="component" value="Unassembled WGS sequence"/>
</dbReference>
<organism evidence="9 10">
    <name type="scientific">Linum tenue</name>
    <dbReference type="NCBI Taxonomy" id="586396"/>
    <lineage>
        <taxon>Eukaryota</taxon>
        <taxon>Viridiplantae</taxon>
        <taxon>Streptophyta</taxon>
        <taxon>Embryophyta</taxon>
        <taxon>Tracheophyta</taxon>
        <taxon>Spermatophyta</taxon>
        <taxon>Magnoliopsida</taxon>
        <taxon>eudicotyledons</taxon>
        <taxon>Gunneridae</taxon>
        <taxon>Pentapetalae</taxon>
        <taxon>rosids</taxon>
        <taxon>fabids</taxon>
        <taxon>Malpighiales</taxon>
        <taxon>Linaceae</taxon>
        <taxon>Linum</taxon>
    </lineage>
</organism>
<dbReference type="Pfam" id="PF22848">
    <property type="entry name" value="ASD1_dom"/>
    <property type="match status" value="1"/>
</dbReference>
<comment type="catalytic activity">
    <reaction evidence="1">
        <text>Hydrolysis of terminal non-reducing alpha-L-arabinofuranoside residues in alpha-L-arabinosides.</text>
        <dbReference type="EC" id="3.2.1.55"/>
    </reaction>
</comment>
<feature type="chain" id="PRO_5043874683" description="non-reducing end alpha-L-arabinofuranosidase" evidence="7">
    <location>
        <begin position="26"/>
        <end position="672"/>
    </location>
</feature>
<gene>
    <name evidence="9" type="ORF">LITE_LOCUS308</name>
</gene>
<dbReference type="InterPro" id="IPR051563">
    <property type="entry name" value="Glycosyl_Hydrolase_51"/>
</dbReference>
<dbReference type="PANTHER" id="PTHR31776:SF0">
    <property type="entry name" value="ALPHA-L-ARABINOFURANOSIDASE 1"/>
    <property type="match status" value="1"/>
</dbReference>
<dbReference type="SUPFAM" id="SSF49785">
    <property type="entry name" value="Galactose-binding domain-like"/>
    <property type="match status" value="1"/>
</dbReference>
<comment type="caution">
    <text evidence="9">The sequence shown here is derived from an EMBL/GenBank/DDBJ whole genome shotgun (WGS) entry which is preliminary data.</text>
</comment>
<evidence type="ECO:0000256" key="5">
    <source>
        <dbReference type="ARBA" id="ARBA00022801"/>
    </source>
</evidence>
<dbReference type="SUPFAM" id="SSF51445">
    <property type="entry name" value="(Trans)glycosidases"/>
    <property type="match status" value="1"/>
</dbReference>
<dbReference type="Gene3D" id="2.60.40.1180">
    <property type="entry name" value="Golgi alpha-mannosidase II"/>
    <property type="match status" value="1"/>
</dbReference>
<feature type="domain" description="Alpha-L-arabinofuranosidase C-terminal" evidence="8">
    <location>
        <begin position="461"/>
        <end position="648"/>
    </location>
</feature>
<evidence type="ECO:0000313" key="10">
    <source>
        <dbReference type="Proteomes" id="UP001154282"/>
    </source>
</evidence>
<keyword evidence="10" id="KW-1185">Reference proteome</keyword>
<dbReference type="PANTHER" id="PTHR31776">
    <property type="entry name" value="ALPHA-L-ARABINOFURANOSIDASE 1"/>
    <property type="match status" value="1"/>
</dbReference>
<evidence type="ECO:0000256" key="7">
    <source>
        <dbReference type="SAM" id="SignalP"/>
    </source>
</evidence>
<dbReference type="InterPro" id="IPR017853">
    <property type="entry name" value="GH"/>
</dbReference>
<keyword evidence="6" id="KW-0325">Glycoprotein</keyword>
<evidence type="ECO:0000313" key="9">
    <source>
        <dbReference type="EMBL" id="CAI0374671.1"/>
    </source>
</evidence>